<name>G0LIC2_HALWC</name>
<dbReference type="GeneID" id="12446631"/>
<accession>G0LIC2</accession>
<dbReference type="HOGENOM" id="CLU_1237891_0_0_2"/>
<reference evidence="2 3" key="1">
    <citation type="journal article" date="2011" name="PLoS ONE">
        <title>Haloquadratum walsbyi: limited diversity in a global pond.</title>
        <authorList>
            <person name="Dyall-Smith M."/>
            <person name="Pfeiffer F."/>
            <person name="Klee K."/>
            <person name="Palm P."/>
            <person name="Gross K."/>
            <person name="Schuster S.C."/>
            <person name="Rampp M."/>
            <person name="Oesterhelt D."/>
        </authorList>
    </citation>
    <scope>NUCLEOTIDE SEQUENCE [LARGE SCALE GENOMIC DNA]</scope>
    <source>
        <strain evidence="3">DSM 16854 / JCM 12705 / C23</strain>
    </source>
</reference>
<dbReference type="OrthoDB" id="229737at2157"/>
<dbReference type="Proteomes" id="UP000007954">
    <property type="component" value="Chromosome"/>
</dbReference>
<feature type="region of interest" description="Disordered" evidence="1">
    <location>
        <begin position="112"/>
        <end position="139"/>
    </location>
</feature>
<dbReference type="KEGG" id="hwc:Hqrw_1926"/>
<dbReference type="EMBL" id="FR746099">
    <property type="protein sequence ID" value="CCC39842.1"/>
    <property type="molecule type" value="Genomic_DNA"/>
</dbReference>
<feature type="compositionally biased region" description="Polar residues" evidence="1">
    <location>
        <begin position="112"/>
        <end position="133"/>
    </location>
</feature>
<dbReference type="AlphaFoldDB" id="G0LIC2"/>
<proteinExistence type="predicted"/>
<dbReference type="RefSeq" id="WP_014555600.1">
    <property type="nucleotide sequence ID" value="NC_017459.1"/>
</dbReference>
<organism evidence="2 3">
    <name type="scientific">Haloquadratum walsbyi (strain DSM 16854 / JCM 12705 / C23)</name>
    <dbReference type="NCBI Taxonomy" id="768065"/>
    <lineage>
        <taxon>Archaea</taxon>
        <taxon>Methanobacteriati</taxon>
        <taxon>Methanobacteriota</taxon>
        <taxon>Stenosarchaea group</taxon>
        <taxon>Halobacteria</taxon>
        <taxon>Halobacteriales</taxon>
        <taxon>Haloferacaceae</taxon>
        <taxon>Haloquadratum</taxon>
    </lineage>
</organism>
<evidence type="ECO:0000313" key="2">
    <source>
        <dbReference type="EMBL" id="CCC39842.1"/>
    </source>
</evidence>
<gene>
    <name evidence="2" type="ordered locus">Hqrw_1926</name>
</gene>
<protein>
    <submittedName>
        <fullName evidence="2">Uncharacterized protein</fullName>
    </submittedName>
</protein>
<evidence type="ECO:0000313" key="3">
    <source>
        <dbReference type="Proteomes" id="UP000007954"/>
    </source>
</evidence>
<evidence type="ECO:0000256" key="1">
    <source>
        <dbReference type="SAM" id="MobiDB-lite"/>
    </source>
</evidence>
<sequence>MTQRSGRFRVYRVVPSVPHLNLQAVDELTLYTVYESGYETIQESVDTLRTGDLIEATISGDPADDAEAWRLTAIDRIGGVRMDFAVNATLPAVANTCWESGQSEPRCVTLANQDDTQSNSGPDGGFESSTDTDSAPPIGACCVQPRAGLPDGAFIPNILTGTLPLESVLQSVPGTDDPAVTALFIDPARPSADNYEIPFGVVLLFTQSDTDLRKRLYQQYDCPTEPDSDIDTRPSFDPYAM</sequence>